<evidence type="ECO:0000313" key="3">
    <source>
        <dbReference type="Proteomes" id="UP000198518"/>
    </source>
</evidence>
<organism evidence="2 3">
    <name type="scientific">Halobacterium jilantaiense</name>
    <dbReference type="NCBI Taxonomy" id="355548"/>
    <lineage>
        <taxon>Archaea</taxon>
        <taxon>Methanobacteriati</taxon>
        <taxon>Methanobacteriota</taxon>
        <taxon>Stenosarchaea group</taxon>
        <taxon>Halobacteria</taxon>
        <taxon>Halobacteriales</taxon>
        <taxon>Halobacteriaceae</taxon>
        <taxon>Halobacterium</taxon>
    </lineage>
</organism>
<gene>
    <name evidence="2" type="ORF">SAMN04487945_0690</name>
</gene>
<dbReference type="STRING" id="355548.SAMN04487945_0690"/>
<dbReference type="Proteomes" id="UP000198518">
    <property type="component" value="Unassembled WGS sequence"/>
</dbReference>
<dbReference type="Pfam" id="PF23424">
    <property type="entry name" value="DUF7112"/>
    <property type="match status" value="1"/>
</dbReference>
<dbReference type="RefSeq" id="WP_089667993.1">
    <property type="nucleotide sequence ID" value="NZ_FOJA01000001.1"/>
</dbReference>
<dbReference type="OrthoDB" id="198318at2157"/>
<evidence type="ECO:0000256" key="1">
    <source>
        <dbReference type="SAM" id="MobiDB-lite"/>
    </source>
</evidence>
<sequence>MSEYVTHESLLSVVGTVERAGGTRRLEVRLPADSDASFPVGDVVRVVLGGSEHRARVDQTADGTPVFRGAYDTPSQARDPGAATNRLGEWVEDVGLEAGRSVHVDVVEAEFKYGVRAPGADATYESTGRPDPGLADIAASLDDE</sequence>
<evidence type="ECO:0000313" key="2">
    <source>
        <dbReference type="EMBL" id="SEV97627.1"/>
    </source>
</evidence>
<reference evidence="2 3" key="1">
    <citation type="submission" date="2016-10" db="EMBL/GenBank/DDBJ databases">
        <authorList>
            <person name="de Groot N.N."/>
        </authorList>
    </citation>
    <scope>NUCLEOTIDE SEQUENCE [LARGE SCALE GENOMIC DNA]</scope>
    <source>
        <strain evidence="2 3">CGMCC 1.5337</strain>
    </source>
</reference>
<dbReference type="AlphaFoldDB" id="A0A1I0NAT4"/>
<protein>
    <submittedName>
        <fullName evidence="2">Uncharacterized protein</fullName>
    </submittedName>
</protein>
<name>A0A1I0NAT4_9EURY</name>
<dbReference type="EMBL" id="FOJA01000001">
    <property type="protein sequence ID" value="SEV97627.1"/>
    <property type="molecule type" value="Genomic_DNA"/>
</dbReference>
<keyword evidence="3" id="KW-1185">Reference proteome</keyword>
<feature type="region of interest" description="Disordered" evidence="1">
    <location>
        <begin position="118"/>
        <end position="144"/>
    </location>
</feature>
<proteinExistence type="predicted"/>
<dbReference type="InterPro" id="IPR055536">
    <property type="entry name" value="DUF7112"/>
</dbReference>
<accession>A0A1I0NAT4</accession>